<dbReference type="GO" id="GO:0016020">
    <property type="term" value="C:membrane"/>
    <property type="evidence" value="ECO:0007669"/>
    <property type="project" value="InterPro"/>
</dbReference>
<dbReference type="Pfam" id="PF01814">
    <property type="entry name" value="Hemerythrin"/>
    <property type="match status" value="1"/>
</dbReference>
<keyword evidence="8" id="KW-0812">Transmembrane</keyword>
<comment type="similarity">
    <text evidence="1">Belongs to the hemerythrin family.</text>
</comment>
<name>A0A4R8H7G0_9FIRM</name>
<dbReference type="GO" id="GO:0046872">
    <property type="term" value="F:metal ion binding"/>
    <property type="evidence" value="ECO:0007669"/>
    <property type="project" value="UniProtKB-KW"/>
</dbReference>
<protein>
    <submittedName>
        <fullName evidence="11">Hemerythrin</fullName>
    </submittedName>
</protein>
<evidence type="ECO:0000256" key="6">
    <source>
        <dbReference type="PROSITE-ProRule" id="PRU00284"/>
    </source>
</evidence>
<dbReference type="GO" id="GO:0007165">
    <property type="term" value="P:signal transduction"/>
    <property type="evidence" value="ECO:0007669"/>
    <property type="project" value="UniProtKB-KW"/>
</dbReference>
<dbReference type="Proteomes" id="UP000295832">
    <property type="component" value="Unassembled WGS sequence"/>
</dbReference>
<organism evidence="11 12">
    <name type="scientific">Orenia marismortui</name>
    <dbReference type="NCBI Taxonomy" id="46469"/>
    <lineage>
        <taxon>Bacteria</taxon>
        <taxon>Bacillati</taxon>
        <taxon>Bacillota</taxon>
        <taxon>Clostridia</taxon>
        <taxon>Halanaerobiales</taxon>
        <taxon>Halobacteroidaceae</taxon>
        <taxon>Orenia</taxon>
    </lineage>
</organism>
<dbReference type="STRING" id="926561.GCA_000379025_01535"/>
<proteinExistence type="inferred from homology"/>
<dbReference type="PROSITE" id="PS50111">
    <property type="entry name" value="CHEMOTAXIS_TRANSDUC_2"/>
    <property type="match status" value="1"/>
</dbReference>
<keyword evidence="7" id="KW-0175">Coiled coil</keyword>
<dbReference type="PROSITE" id="PS50885">
    <property type="entry name" value="HAMP"/>
    <property type="match status" value="1"/>
</dbReference>
<accession>A0A4R8H7G0</accession>
<keyword evidence="8" id="KW-1133">Transmembrane helix</keyword>
<evidence type="ECO:0000259" key="9">
    <source>
        <dbReference type="PROSITE" id="PS50111"/>
    </source>
</evidence>
<evidence type="ECO:0000259" key="10">
    <source>
        <dbReference type="PROSITE" id="PS50885"/>
    </source>
</evidence>
<dbReference type="AlphaFoldDB" id="A0A4R8H7G0"/>
<comment type="similarity">
    <text evidence="5">Belongs to the methyl-accepting chemotaxis (MCP) protein family.</text>
</comment>
<dbReference type="PANTHER" id="PTHR32089">
    <property type="entry name" value="METHYL-ACCEPTING CHEMOTAXIS PROTEIN MCPB"/>
    <property type="match status" value="1"/>
</dbReference>
<dbReference type="SUPFAM" id="SSF47188">
    <property type="entry name" value="Hemerythrin-like"/>
    <property type="match status" value="1"/>
</dbReference>
<dbReference type="InterPro" id="IPR004089">
    <property type="entry name" value="MCPsignal_dom"/>
</dbReference>
<evidence type="ECO:0000256" key="1">
    <source>
        <dbReference type="ARBA" id="ARBA00010587"/>
    </source>
</evidence>
<feature type="domain" description="Methyl-accepting transducer" evidence="9">
    <location>
        <begin position="130"/>
        <end position="366"/>
    </location>
</feature>
<keyword evidence="2" id="KW-0479">Metal-binding</keyword>
<evidence type="ECO:0000256" key="2">
    <source>
        <dbReference type="ARBA" id="ARBA00022723"/>
    </source>
</evidence>
<keyword evidence="4 6" id="KW-0807">Transducer</keyword>
<dbReference type="InterPro" id="IPR012827">
    <property type="entry name" value="Hemerythrin_metal-bd"/>
</dbReference>
<keyword evidence="12" id="KW-1185">Reference proteome</keyword>
<evidence type="ECO:0000313" key="11">
    <source>
        <dbReference type="EMBL" id="TDX51395.1"/>
    </source>
</evidence>
<reference evidence="11 12" key="1">
    <citation type="submission" date="2019-03" db="EMBL/GenBank/DDBJ databases">
        <title>Subsurface microbial communities from deep shales in Ohio and West Virginia, USA.</title>
        <authorList>
            <person name="Wrighton K."/>
        </authorList>
    </citation>
    <scope>NUCLEOTIDE SEQUENCE [LARGE SCALE GENOMIC DNA]</scope>
    <source>
        <strain evidence="11 12">MSL 6dP</strain>
    </source>
</reference>
<evidence type="ECO:0000256" key="4">
    <source>
        <dbReference type="ARBA" id="ARBA00023224"/>
    </source>
</evidence>
<dbReference type="NCBIfam" id="NF033749">
    <property type="entry name" value="bact_hemeryth"/>
    <property type="match status" value="1"/>
</dbReference>
<dbReference type="InterPro" id="IPR035938">
    <property type="entry name" value="Hemerythrin-like_sf"/>
</dbReference>
<feature type="domain" description="HAMP" evidence="10">
    <location>
        <begin position="80"/>
        <end position="132"/>
    </location>
</feature>
<dbReference type="CDD" id="cd12107">
    <property type="entry name" value="Hemerythrin"/>
    <property type="match status" value="1"/>
</dbReference>
<dbReference type="InterPro" id="IPR003660">
    <property type="entry name" value="HAMP_dom"/>
</dbReference>
<keyword evidence="8" id="KW-0472">Membrane</keyword>
<evidence type="ECO:0000256" key="5">
    <source>
        <dbReference type="ARBA" id="ARBA00029447"/>
    </source>
</evidence>
<dbReference type="Gene3D" id="1.10.287.950">
    <property type="entry name" value="Methyl-accepting chemotaxis protein"/>
    <property type="match status" value="1"/>
</dbReference>
<dbReference type="Gene3D" id="1.20.120.50">
    <property type="entry name" value="Hemerythrin-like"/>
    <property type="match status" value="1"/>
</dbReference>
<feature type="transmembrane region" description="Helical" evidence="8">
    <location>
        <begin position="12"/>
        <end position="36"/>
    </location>
</feature>
<dbReference type="Pfam" id="PF00015">
    <property type="entry name" value="MCPsignal"/>
    <property type="match status" value="1"/>
</dbReference>
<dbReference type="InterPro" id="IPR012312">
    <property type="entry name" value="Hemerythrin-like"/>
</dbReference>
<dbReference type="SMART" id="SM00283">
    <property type="entry name" value="MA"/>
    <property type="match status" value="1"/>
</dbReference>
<dbReference type="SUPFAM" id="SSF58104">
    <property type="entry name" value="Methyl-accepting chemotaxis protein (MCP) signaling domain"/>
    <property type="match status" value="1"/>
</dbReference>
<dbReference type="CDD" id="cd11386">
    <property type="entry name" value="MCP_signal"/>
    <property type="match status" value="1"/>
</dbReference>
<gene>
    <name evidence="11" type="ORF">C7959_11340</name>
</gene>
<dbReference type="EMBL" id="SOEG01000013">
    <property type="protein sequence ID" value="TDX51395.1"/>
    <property type="molecule type" value="Genomic_DNA"/>
</dbReference>
<evidence type="ECO:0000256" key="7">
    <source>
        <dbReference type="SAM" id="Coils"/>
    </source>
</evidence>
<evidence type="ECO:0000313" key="12">
    <source>
        <dbReference type="Proteomes" id="UP000295832"/>
    </source>
</evidence>
<dbReference type="NCBIfam" id="TIGR02481">
    <property type="entry name" value="hemeryth_dom"/>
    <property type="match status" value="1"/>
</dbReference>
<feature type="transmembrane region" description="Helical" evidence="8">
    <location>
        <begin position="56"/>
        <end position="79"/>
    </location>
</feature>
<comment type="caution">
    <text evidence="11">The sequence shown here is derived from an EMBL/GenBank/DDBJ whole genome shotgun (WGS) entry which is preliminary data.</text>
</comment>
<dbReference type="RefSeq" id="WP_134116718.1">
    <property type="nucleotide sequence ID" value="NZ_SOEG01000013.1"/>
</dbReference>
<evidence type="ECO:0000256" key="8">
    <source>
        <dbReference type="SAM" id="Phobius"/>
    </source>
</evidence>
<dbReference type="PANTHER" id="PTHR32089:SF112">
    <property type="entry name" value="LYSOZYME-LIKE PROTEIN-RELATED"/>
    <property type="match status" value="1"/>
</dbReference>
<keyword evidence="3" id="KW-0408">Iron</keyword>
<evidence type="ECO:0000256" key="3">
    <source>
        <dbReference type="ARBA" id="ARBA00023004"/>
    </source>
</evidence>
<feature type="coiled-coil region" evidence="7">
    <location>
        <begin position="351"/>
        <end position="385"/>
    </location>
</feature>
<sequence length="537" mass="60230">MKLINKINLRNKVLLTLVLGLVIALLSINMLINLKFSKFQAGEINSSNLIQLKGSLLTFSSIFIVVAILIIGIFMLGIVRQIRVNLEKVNSALVKVTGGDLSIRLPLDVKGEFSGIFEALNNLVQQQNNLITRVSEDSENLLLYSEILSASTEEGNAAIETTNRLIEDISASIEEVSASSEEVTSFADESTSQANIGRENMLETVDKMRSISQEVQGAVTLIEDLNENTQEIGQIAELINNIADQTNLLALNAAIEAARAGEHGHGFTVVADEIRELAEETAKATSNVKDLIENTRGNSKKVIKSIKEVEEKTAEGQKITEETNQVFSLIEEASEETAAQIEQIAYAAQDLVKSSEDLMAASNDIEDMSEEINNSSQDLEEKAVDLKSIVDDFNIEESQGENNGTKWNRKYEVGVEKIDTQHQGIFEKANYLLEAYKNQNGEGEIKEVLDFLVDYIDKHFRDEEEIQRKYNYPDYENHKRIHHNFEKAVQDVIDNYNETMNTSSLMKLNKMVTGWLIEHIKREDQKLAKHIKMIEDE</sequence>